<organism evidence="2 3">
    <name type="scientific">Elysia crispata</name>
    <name type="common">lettuce slug</name>
    <dbReference type="NCBI Taxonomy" id="231223"/>
    <lineage>
        <taxon>Eukaryota</taxon>
        <taxon>Metazoa</taxon>
        <taxon>Spiralia</taxon>
        <taxon>Lophotrochozoa</taxon>
        <taxon>Mollusca</taxon>
        <taxon>Gastropoda</taxon>
        <taxon>Heterobranchia</taxon>
        <taxon>Euthyneura</taxon>
        <taxon>Panpulmonata</taxon>
        <taxon>Sacoglossa</taxon>
        <taxon>Placobranchoidea</taxon>
        <taxon>Plakobranchidae</taxon>
        <taxon>Elysia</taxon>
    </lineage>
</organism>
<protein>
    <recommendedName>
        <fullName evidence="1">PiggyBac transposable element-derived protein domain-containing protein</fullName>
    </recommendedName>
</protein>
<evidence type="ECO:0000259" key="1">
    <source>
        <dbReference type="Pfam" id="PF13843"/>
    </source>
</evidence>
<evidence type="ECO:0000313" key="3">
    <source>
        <dbReference type="Proteomes" id="UP001283361"/>
    </source>
</evidence>
<accession>A0AAE1AKN8</accession>
<dbReference type="InterPro" id="IPR029526">
    <property type="entry name" value="PGBD"/>
</dbReference>
<proteinExistence type="predicted"/>
<dbReference type="Proteomes" id="UP001283361">
    <property type="component" value="Unassembled WGS sequence"/>
</dbReference>
<keyword evidence="3" id="KW-1185">Reference proteome</keyword>
<dbReference type="PANTHER" id="PTHR47272:SF1">
    <property type="entry name" value="PIGGYBAC TRANSPOSABLE ELEMENT-DERIVED PROTEIN 3-LIKE"/>
    <property type="match status" value="1"/>
</dbReference>
<reference evidence="2" key="1">
    <citation type="journal article" date="2023" name="G3 (Bethesda)">
        <title>A reference genome for the long-term kleptoplast-retaining sea slug Elysia crispata morphotype clarki.</title>
        <authorList>
            <person name="Eastman K.E."/>
            <person name="Pendleton A.L."/>
            <person name="Shaikh M.A."/>
            <person name="Suttiyut T."/>
            <person name="Ogas R."/>
            <person name="Tomko P."/>
            <person name="Gavelis G."/>
            <person name="Widhalm J.R."/>
            <person name="Wisecaver J.H."/>
        </authorList>
    </citation>
    <scope>NUCLEOTIDE SEQUENCE</scope>
    <source>
        <strain evidence="2">ECLA1</strain>
    </source>
</reference>
<dbReference type="AlphaFoldDB" id="A0AAE1AKN8"/>
<dbReference type="EMBL" id="JAWDGP010001678">
    <property type="protein sequence ID" value="KAK3789295.1"/>
    <property type="molecule type" value="Genomic_DNA"/>
</dbReference>
<feature type="domain" description="PiggyBac transposable element-derived protein" evidence="1">
    <location>
        <begin position="1"/>
        <end position="101"/>
    </location>
</feature>
<name>A0AAE1AKN8_9GAST</name>
<evidence type="ECO:0000313" key="2">
    <source>
        <dbReference type="EMBL" id="KAK3789295.1"/>
    </source>
</evidence>
<dbReference type="PANTHER" id="PTHR47272">
    <property type="entry name" value="DDE_TNP_1_7 DOMAIN-CONTAINING PROTEIN"/>
    <property type="match status" value="1"/>
</dbReference>
<gene>
    <name evidence="2" type="ORF">RRG08_001685</name>
</gene>
<comment type="caution">
    <text evidence="2">The sequence shown here is derived from an EMBL/GenBank/DDBJ whole genome shotgun (WGS) entry which is preliminary data.</text>
</comment>
<sequence length="101" mass="11175">MVAFKGKSTLKQYIRNQPHKWGLKLWARAGSEGILHDFEVYHGSASSGSNRSELGMSGDVVMNMTNKLEEGKGYKVYADNLFSSLQLVKKLKEKGIGILGL</sequence>
<dbReference type="Pfam" id="PF13843">
    <property type="entry name" value="DDE_Tnp_1_7"/>
    <property type="match status" value="1"/>
</dbReference>